<reference evidence="2 3" key="1">
    <citation type="journal article" date="2016" name="Mol. Biol. Evol.">
        <title>Comparative Genomics of Early-Diverging Mushroom-Forming Fungi Provides Insights into the Origins of Lignocellulose Decay Capabilities.</title>
        <authorList>
            <person name="Nagy L.G."/>
            <person name="Riley R."/>
            <person name="Tritt A."/>
            <person name="Adam C."/>
            <person name="Daum C."/>
            <person name="Floudas D."/>
            <person name="Sun H."/>
            <person name="Yadav J.S."/>
            <person name="Pangilinan J."/>
            <person name="Larsson K.H."/>
            <person name="Matsuura K."/>
            <person name="Barry K."/>
            <person name="Labutti K."/>
            <person name="Kuo R."/>
            <person name="Ohm R.A."/>
            <person name="Bhattacharya S.S."/>
            <person name="Shirouzu T."/>
            <person name="Yoshinaga Y."/>
            <person name="Martin F.M."/>
            <person name="Grigoriev I.V."/>
            <person name="Hibbett D.S."/>
        </authorList>
    </citation>
    <scope>NUCLEOTIDE SEQUENCE [LARGE SCALE GENOMIC DNA]</scope>
    <source>
        <strain evidence="2 3">CBS 109695</strain>
    </source>
</reference>
<dbReference type="EMBL" id="KV417583">
    <property type="protein sequence ID" value="KZP17433.1"/>
    <property type="molecule type" value="Genomic_DNA"/>
</dbReference>
<name>A0A166G3G5_9AGAM</name>
<feature type="non-terminal residue" evidence="2">
    <location>
        <position position="1"/>
    </location>
</feature>
<dbReference type="OrthoDB" id="9895617at2759"/>
<dbReference type="Proteomes" id="UP000076532">
    <property type="component" value="Unassembled WGS sequence"/>
</dbReference>
<proteinExistence type="predicted"/>
<protein>
    <submittedName>
        <fullName evidence="2">Uncharacterized protein</fullName>
    </submittedName>
</protein>
<dbReference type="AlphaFoldDB" id="A0A166G3G5"/>
<evidence type="ECO:0000313" key="2">
    <source>
        <dbReference type="EMBL" id="KZP17433.1"/>
    </source>
</evidence>
<organism evidence="2 3">
    <name type="scientific">Athelia psychrophila</name>
    <dbReference type="NCBI Taxonomy" id="1759441"/>
    <lineage>
        <taxon>Eukaryota</taxon>
        <taxon>Fungi</taxon>
        <taxon>Dikarya</taxon>
        <taxon>Basidiomycota</taxon>
        <taxon>Agaricomycotina</taxon>
        <taxon>Agaricomycetes</taxon>
        <taxon>Agaricomycetidae</taxon>
        <taxon>Atheliales</taxon>
        <taxon>Atheliaceae</taxon>
        <taxon>Athelia</taxon>
    </lineage>
</organism>
<sequence>RSKGCEKHQIFFIDNYEVLCHAASGLAIDIVDDVPVLHRRRAVDSRPNPWSHPLLEFSSVNSQIQ</sequence>
<accession>A0A166G3G5</accession>
<evidence type="ECO:0000313" key="3">
    <source>
        <dbReference type="Proteomes" id="UP000076532"/>
    </source>
</evidence>
<feature type="region of interest" description="Disordered" evidence="1">
    <location>
        <begin position="44"/>
        <end position="65"/>
    </location>
</feature>
<evidence type="ECO:0000256" key="1">
    <source>
        <dbReference type="SAM" id="MobiDB-lite"/>
    </source>
</evidence>
<gene>
    <name evidence="2" type="ORF">FIBSPDRAFT_1046923</name>
</gene>
<keyword evidence="3" id="KW-1185">Reference proteome</keyword>
<feature type="non-terminal residue" evidence="2">
    <location>
        <position position="65"/>
    </location>
</feature>